<gene>
    <name evidence="8" type="ORF">AEAE_0477</name>
</gene>
<feature type="transmembrane region" description="Helical" evidence="6">
    <location>
        <begin position="261"/>
        <end position="282"/>
    </location>
</feature>
<evidence type="ECO:0000256" key="6">
    <source>
        <dbReference type="SAM" id="Phobius"/>
    </source>
</evidence>
<feature type="signal peptide" evidence="7">
    <location>
        <begin position="1"/>
        <end position="23"/>
    </location>
</feature>
<dbReference type="GO" id="GO:0005886">
    <property type="term" value="C:plasma membrane"/>
    <property type="evidence" value="ECO:0007669"/>
    <property type="project" value="TreeGrafter"/>
</dbReference>
<dbReference type="PANTHER" id="PTHR30028">
    <property type="entry name" value="UPF0014 INNER MEMBRANE PROTEIN YBBM-RELATED"/>
    <property type="match status" value="1"/>
</dbReference>
<comment type="similarity">
    <text evidence="2">Belongs to the UPF0014 family.</text>
</comment>
<feature type="transmembrane region" description="Helical" evidence="6">
    <location>
        <begin position="131"/>
        <end position="153"/>
    </location>
</feature>
<comment type="caution">
    <text evidence="8">The sequence shown here is derived from an EMBL/GenBank/DDBJ whole genome shotgun (WGS) entry which is preliminary data.</text>
</comment>
<sequence length="311" mass="32970">MATLSLLTPLAAQATLTAQPTLAAHATLATRSNGLQPAGTYIVDQWGLLVALAMILVAAAISWALRLEVSKSLLFSAARAALQLLAMALIIQWVIQQNNVIIVFSLVALMIVGGVQITISRAKGIPHGMALPVFLTLLITTLLIMGILVEAVIRPRPWYSPQVVIPITGMILGNTVSATAVAMSRFYESMRSRADEIDMMLALGATPWESSRTSVLSAIRLGMLPTVATLASSGLVLIPGMMAGQVIAGLDPRGAAAYQLVILYALASLTLTSASLILLLIYKTSFTSRDQYSPVTSDSRVSVFGNLKPRS</sequence>
<feature type="transmembrane region" description="Helical" evidence="6">
    <location>
        <begin position="77"/>
        <end position="95"/>
    </location>
</feature>
<name>A0A261FA08_9BIFI</name>
<evidence type="ECO:0000256" key="7">
    <source>
        <dbReference type="SAM" id="SignalP"/>
    </source>
</evidence>
<dbReference type="OrthoDB" id="3212530at2"/>
<evidence type="ECO:0000256" key="5">
    <source>
        <dbReference type="ARBA" id="ARBA00023136"/>
    </source>
</evidence>
<evidence type="ECO:0000313" key="9">
    <source>
        <dbReference type="Proteomes" id="UP000228976"/>
    </source>
</evidence>
<dbReference type="Pfam" id="PF03649">
    <property type="entry name" value="UPF0014"/>
    <property type="match status" value="1"/>
</dbReference>
<keyword evidence="8" id="KW-0547">Nucleotide-binding</keyword>
<keyword evidence="7" id="KW-0732">Signal</keyword>
<feature type="transmembrane region" description="Helical" evidence="6">
    <location>
        <begin position="221"/>
        <end position="241"/>
    </location>
</feature>
<dbReference type="EMBL" id="MWWU01000002">
    <property type="protein sequence ID" value="OZG55989.1"/>
    <property type="molecule type" value="Genomic_DNA"/>
</dbReference>
<comment type="subcellular location">
    <subcellularLocation>
        <location evidence="1">Membrane</location>
        <topology evidence="1">Multi-pass membrane protein</topology>
    </subcellularLocation>
</comment>
<dbReference type="PANTHER" id="PTHR30028:SF0">
    <property type="entry name" value="PROTEIN ALUMINUM SENSITIVE 3"/>
    <property type="match status" value="1"/>
</dbReference>
<evidence type="ECO:0000313" key="8">
    <source>
        <dbReference type="EMBL" id="OZG55989.1"/>
    </source>
</evidence>
<dbReference type="RefSeq" id="WP_094689569.1">
    <property type="nucleotide sequence ID" value="NZ_JACBYZ010000001.1"/>
</dbReference>
<dbReference type="AlphaFoldDB" id="A0A261FA08"/>
<feature type="chain" id="PRO_5013034574" evidence="7">
    <location>
        <begin position="24"/>
        <end position="311"/>
    </location>
</feature>
<accession>A0A261FA08</accession>
<evidence type="ECO:0000256" key="4">
    <source>
        <dbReference type="ARBA" id="ARBA00022989"/>
    </source>
</evidence>
<keyword evidence="4 6" id="KW-1133">Transmembrane helix</keyword>
<feature type="transmembrane region" description="Helical" evidence="6">
    <location>
        <begin position="159"/>
        <end position="183"/>
    </location>
</feature>
<evidence type="ECO:0000256" key="2">
    <source>
        <dbReference type="ARBA" id="ARBA00005268"/>
    </source>
</evidence>
<organism evidence="8 9">
    <name type="scientific">Aeriscardovia aeriphila</name>
    <dbReference type="NCBI Taxonomy" id="218139"/>
    <lineage>
        <taxon>Bacteria</taxon>
        <taxon>Bacillati</taxon>
        <taxon>Actinomycetota</taxon>
        <taxon>Actinomycetes</taxon>
        <taxon>Bifidobacteriales</taxon>
        <taxon>Bifidobacteriaceae</taxon>
        <taxon>Aeriscardovia</taxon>
    </lineage>
</organism>
<evidence type="ECO:0000256" key="1">
    <source>
        <dbReference type="ARBA" id="ARBA00004141"/>
    </source>
</evidence>
<dbReference type="InterPro" id="IPR005226">
    <property type="entry name" value="UPF0014_fam"/>
</dbReference>
<keyword evidence="5 6" id="KW-0472">Membrane</keyword>
<proteinExistence type="inferred from homology"/>
<feature type="transmembrane region" description="Helical" evidence="6">
    <location>
        <begin position="47"/>
        <end position="65"/>
    </location>
</feature>
<evidence type="ECO:0000256" key="3">
    <source>
        <dbReference type="ARBA" id="ARBA00022692"/>
    </source>
</evidence>
<reference evidence="8 9" key="1">
    <citation type="journal article" date="2017" name="BMC Genomics">
        <title>Comparative genomic and phylogenomic analyses of the Bifidobacteriaceae family.</title>
        <authorList>
            <person name="Lugli G.A."/>
            <person name="Milani C."/>
            <person name="Turroni F."/>
            <person name="Duranti S."/>
            <person name="Mancabelli L."/>
            <person name="Mangifesta M."/>
            <person name="Ferrario C."/>
            <person name="Modesto M."/>
            <person name="Mattarelli P."/>
            <person name="Jiri K."/>
            <person name="van Sinderen D."/>
            <person name="Ventura M."/>
        </authorList>
    </citation>
    <scope>NUCLEOTIDE SEQUENCE [LARGE SCALE GENOMIC DNA]</scope>
    <source>
        <strain evidence="8 9">LMG 21773</strain>
    </source>
</reference>
<protein>
    <submittedName>
        <fullName evidence="8">ABC transporter ATP-binding protein</fullName>
    </submittedName>
</protein>
<feature type="transmembrane region" description="Helical" evidence="6">
    <location>
        <begin position="101"/>
        <end position="119"/>
    </location>
</feature>
<keyword evidence="9" id="KW-1185">Reference proteome</keyword>
<dbReference type="GO" id="GO:0005524">
    <property type="term" value="F:ATP binding"/>
    <property type="evidence" value="ECO:0007669"/>
    <property type="project" value="UniProtKB-KW"/>
</dbReference>
<dbReference type="Proteomes" id="UP000228976">
    <property type="component" value="Unassembled WGS sequence"/>
</dbReference>
<keyword evidence="3 6" id="KW-0812">Transmembrane</keyword>
<keyword evidence="8" id="KW-0067">ATP-binding</keyword>